<dbReference type="GO" id="GO:0005634">
    <property type="term" value="C:nucleus"/>
    <property type="evidence" value="ECO:0007669"/>
    <property type="project" value="TreeGrafter"/>
</dbReference>
<comment type="caution">
    <text evidence="6">The sequence shown here is derived from an EMBL/GenBank/DDBJ whole genome shotgun (WGS) entry which is preliminary data.</text>
</comment>
<keyword evidence="1" id="KW-0808">Transferase</keyword>
<protein>
    <recommendedName>
        <fullName evidence="5">Protein kinase domain-containing protein</fullName>
    </recommendedName>
</protein>
<keyword evidence="7" id="KW-1185">Reference proteome</keyword>
<dbReference type="SUPFAM" id="SSF56112">
    <property type="entry name" value="Protein kinase-like (PK-like)"/>
    <property type="match status" value="1"/>
</dbReference>
<accession>A0A8T2JL11</accession>
<dbReference type="InterPro" id="IPR011009">
    <property type="entry name" value="Kinase-like_dom_sf"/>
</dbReference>
<evidence type="ECO:0000256" key="2">
    <source>
        <dbReference type="ARBA" id="ARBA00022741"/>
    </source>
</evidence>
<feature type="non-terminal residue" evidence="6">
    <location>
        <position position="139"/>
    </location>
</feature>
<keyword evidence="3" id="KW-0418">Kinase</keyword>
<dbReference type="Proteomes" id="UP000812440">
    <property type="component" value="Chromosome 5"/>
</dbReference>
<dbReference type="Gene3D" id="1.10.510.10">
    <property type="entry name" value="Transferase(Phosphotransferase) domain 1"/>
    <property type="match status" value="1"/>
</dbReference>
<evidence type="ECO:0000313" key="6">
    <source>
        <dbReference type="EMBL" id="KAG8444184.1"/>
    </source>
</evidence>
<evidence type="ECO:0000256" key="4">
    <source>
        <dbReference type="ARBA" id="ARBA00022840"/>
    </source>
</evidence>
<sequence length="139" mass="16018">PANILFATDMRVKIGDLGLVTEMTEAQNIKVTVRSQGVGTHAYMAPEQREKCYNSEVDIFPLGLILVELLLIFGSVHEKQNEWTKMRNGQLPDKFVEKYPAEEHMIKLMLSKDPKKRPTADTLKKYFNQTNEDLETRTY</sequence>
<evidence type="ECO:0000313" key="7">
    <source>
        <dbReference type="Proteomes" id="UP000812440"/>
    </source>
</evidence>
<dbReference type="GO" id="GO:0005524">
    <property type="term" value="F:ATP binding"/>
    <property type="evidence" value="ECO:0007669"/>
    <property type="project" value="UniProtKB-KW"/>
</dbReference>
<reference evidence="6" key="1">
    <citation type="thesis" date="2020" institute="ProQuest LLC" country="789 East Eisenhower Parkway, Ann Arbor, MI, USA">
        <title>Comparative Genomics and Chromosome Evolution.</title>
        <authorList>
            <person name="Mudd A.B."/>
        </authorList>
    </citation>
    <scope>NUCLEOTIDE SEQUENCE</scope>
    <source>
        <strain evidence="6">Female2</strain>
        <tissue evidence="6">Blood</tissue>
    </source>
</reference>
<dbReference type="GO" id="GO:0004694">
    <property type="term" value="F:eukaryotic translation initiation factor 2alpha kinase activity"/>
    <property type="evidence" value="ECO:0007669"/>
    <property type="project" value="TreeGrafter"/>
</dbReference>
<dbReference type="EMBL" id="JAACNH010000004">
    <property type="protein sequence ID" value="KAG8444184.1"/>
    <property type="molecule type" value="Genomic_DNA"/>
</dbReference>
<evidence type="ECO:0000259" key="5">
    <source>
        <dbReference type="PROSITE" id="PS50011"/>
    </source>
</evidence>
<dbReference type="OrthoDB" id="341578at2759"/>
<feature type="domain" description="Protein kinase" evidence="5">
    <location>
        <begin position="1"/>
        <end position="127"/>
    </location>
</feature>
<keyword evidence="2" id="KW-0547">Nucleotide-binding</keyword>
<evidence type="ECO:0000256" key="3">
    <source>
        <dbReference type="ARBA" id="ARBA00022777"/>
    </source>
</evidence>
<dbReference type="InterPro" id="IPR050339">
    <property type="entry name" value="CC_SR_Kinase"/>
</dbReference>
<evidence type="ECO:0000256" key="1">
    <source>
        <dbReference type="ARBA" id="ARBA00022679"/>
    </source>
</evidence>
<dbReference type="Pfam" id="PF00069">
    <property type="entry name" value="Pkinase"/>
    <property type="match status" value="1"/>
</dbReference>
<dbReference type="InterPro" id="IPR000719">
    <property type="entry name" value="Prot_kinase_dom"/>
</dbReference>
<dbReference type="PROSITE" id="PS50011">
    <property type="entry name" value="PROTEIN_KINASE_DOM"/>
    <property type="match status" value="1"/>
</dbReference>
<name>A0A8T2JL11_9PIPI</name>
<proteinExistence type="predicted"/>
<gene>
    <name evidence="6" type="ORF">GDO86_009388</name>
</gene>
<organism evidence="6 7">
    <name type="scientific">Hymenochirus boettgeri</name>
    <name type="common">Congo dwarf clawed frog</name>
    <dbReference type="NCBI Taxonomy" id="247094"/>
    <lineage>
        <taxon>Eukaryota</taxon>
        <taxon>Metazoa</taxon>
        <taxon>Chordata</taxon>
        <taxon>Craniata</taxon>
        <taxon>Vertebrata</taxon>
        <taxon>Euteleostomi</taxon>
        <taxon>Amphibia</taxon>
        <taxon>Batrachia</taxon>
        <taxon>Anura</taxon>
        <taxon>Pipoidea</taxon>
        <taxon>Pipidae</taxon>
        <taxon>Pipinae</taxon>
        <taxon>Hymenochirus</taxon>
    </lineage>
</organism>
<keyword evidence="4" id="KW-0067">ATP-binding</keyword>
<dbReference type="GO" id="GO:0005737">
    <property type="term" value="C:cytoplasm"/>
    <property type="evidence" value="ECO:0007669"/>
    <property type="project" value="TreeGrafter"/>
</dbReference>
<dbReference type="PANTHER" id="PTHR11042">
    <property type="entry name" value="EUKARYOTIC TRANSLATION INITIATION FACTOR 2-ALPHA KINASE EIF2-ALPHA KINASE -RELATED"/>
    <property type="match status" value="1"/>
</dbReference>
<dbReference type="AlphaFoldDB" id="A0A8T2JL11"/>
<dbReference type="PANTHER" id="PTHR11042:SF194">
    <property type="entry name" value="DOUBLE-STRANDED RNA ACTIVATED PROTEIN KINASE"/>
    <property type="match status" value="1"/>
</dbReference>